<dbReference type="Pfam" id="PF13041">
    <property type="entry name" value="PPR_2"/>
    <property type="match status" value="5"/>
</dbReference>
<dbReference type="NCBIfam" id="TIGR00756">
    <property type="entry name" value="PPR"/>
    <property type="match status" value="9"/>
</dbReference>
<feature type="repeat" description="PPR" evidence="3">
    <location>
        <begin position="348"/>
        <end position="382"/>
    </location>
</feature>
<reference evidence="4 5" key="1">
    <citation type="journal article" date="2020" name="Nat. Food">
        <title>A phased Vanilla planifolia genome enables genetic improvement of flavour and production.</title>
        <authorList>
            <person name="Hasing T."/>
            <person name="Tang H."/>
            <person name="Brym M."/>
            <person name="Khazi F."/>
            <person name="Huang T."/>
            <person name="Chambers A.H."/>
        </authorList>
    </citation>
    <scope>NUCLEOTIDE SEQUENCE [LARGE SCALE GENOMIC DNA]</scope>
    <source>
        <tissue evidence="4">Leaf</tissue>
    </source>
</reference>
<evidence type="ECO:0000313" key="4">
    <source>
        <dbReference type="EMBL" id="KAG0501943.1"/>
    </source>
</evidence>
<feature type="repeat" description="PPR" evidence="3">
    <location>
        <begin position="278"/>
        <end position="312"/>
    </location>
</feature>
<evidence type="ECO:0000256" key="1">
    <source>
        <dbReference type="ARBA" id="ARBA00007626"/>
    </source>
</evidence>
<dbReference type="PROSITE" id="PS51375">
    <property type="entry name" value="PPR"/>
    <property type="match status" value="9"/>
</dbReference>
<dbReference type="SUPFAM" id="SSF81901">
    <property type="entry name" value="HCP-like"/>
    <property type="match status" value="1"/>
</dbReference>
<feature type="repeat" description="PPR" evidence="3">
    <location>
        <begin position="383"/>
        <end position="417"/>
    </location>
</feature>
<name>A0A835S3K9_VANPL</name>
<evidence type="ECO:0000256" key="2">
    <source>
        <dbReference type="ARBA" id="ARBA00022737"/>
    </source>
</evidence>
<sequence length="799" mass="88408">MRHGRRSIAFLTVSALSTQASNFPLSDLGDLLISAALYKSLPSWSSGIGSPLDLSSLPSPLPESAVLRLLRLPSLPSDAKISLFNLVSSLPSFSPTPCTLSALLLTLSRAGRLAELPELLRFALSSSTVDPSTFSSCLSAFIRKERYDLAISALDDAEALLEPTTAAKVLTPRTYSSITLALLRKSQLDLALPMFKKLLASSVELEARSCNQLLVSLRKADMQNEFRNVFDELSKRGFPYDTWGYNICIHSFGSWRQLDVALNLFKEMKAKGPRLEPNLCTYNIVVGALCAAGKVGDALIAYEELKGSGHEPDRFTYQNLILGCCKSYRVDEGMRVFQEMENNCVNADTLTYNTLLDGLMKVRKLTEACRFFEKMISDGVKASCYSHNIIIDGLFRNGRPAAAFVLFSQLKKKGQFIDGITYSIVVSHLCKEGRVFEALELVKEMEEKGFAVDLITITSLLIGFHKNGNWNSAEKLVRYVRDSVLLPSVLRWKENMEASLKAPQDRGKDYTSLFPHIGRLSDVISLIDPAPENNNEEVDAVSDLENEWSSSPHLDKLAKNFKSSDSSPLFSIRRGQRVQVKGVKSFDTAMLNTYLAIFLSNGKLTEACKLFEIFTSLGSKPVSYTYNSLLSSFVKKGYLNDAWGILQEMGDKKCPADIATFNMIIQGLGKMDKGELATSILDHLVKNGGYLDIVMYNTAIHALGKAGKVDEANKLFQKMTGTGINPDVVTFNTLIEVNSKAGRLEEAYKFLRKMLAAGCMPNHVTDTILDFLEKEMEKVRLQKASFGHNKAEHNADDTG</sequence>
<evidence type="ECO:0008006" key="6">
    <source>
        <dbReference type="Google" id="ProtNLM"/>
    </source>
</evidence>
<feature type="repeat" description="PPR" evidence="3">
    <location>
        <begin position="622"/>
        <end position="656"/>
    </location>
</feature>
<dbReference type="PANTHER" id="PTHR47447">
    <property type="entry name" value="OS03G0856100 PROTEIN"/>
    <property type="match status" value="1"/>
</dbReference>
<feature type="repeat" description="PPR" evidence="3">
    <location>
        <begin position="692"/>
        <end position="726"/>
    </location>
</feature>
<comment type="caution">
    <text evidence="4">The sequence shown here is derived from an EMBL/GenBank/DDBJ whole genome shotgun (WGS) entry which is preliminary data.</text>
</comment>
<feature type="repeat" description="PPR" evidence="3">
    <location>
        <begin position="241"/>
        <end position="275"/>
    </location>
</feature>
<dbReference type="Pfam" id="PF01535">
    <property type="entry name" value="PPR"/>
    <property type="match status" value="1"/>
</dbReference>
<protein>
    <recommendedName>
        <fullName evidence="6">Pentatricopeptide repeat-containing protein</fullName>
    </recommendedName>
</protein>
<feature type="repeat" description="PPR" evidence="3">
    <location>
        <begin position="727"/>
        <end position="761"/>
    </location>
</feature>
<dbReference type="OrthoDB" id="185373at2759"/>
<feature type="repeat" description="PPR" evidence="3">
    <location>
        <begin position="418"/>
        <end position="452"/>
    </location>
</feature>
<organism evidence="4 5">
    <name type="scientific">Vanilla planifolia</name>
    <name type="common">Vanilla</name>
    <dbReference type="NCBI Taxonomy" id="51239"/>
    <lineage>
        <taxon>Eukaryota</taxon>
        <taxon>Viridiplantae</taxon>
        <taxon>Streptophyta</taxon>
        <taxon>Embryophyta</taxon>
        <taxon>Tracheophyta</taxon>
        <taxon>Spermatophyta</taxon>
        <taxon>Magnoliopsida</taxon>
        <taxon>Liliopsida</taxon>
        <taxon>Asparagales</taxon>
        <taxon>Orchidaceae</taxon>
        <taxon>Vanilloideae</taxon>
        <taxon>Vanilleae</taxon>
        <taxon>Vanilla</taxon>
    </lineage>
</organism>
<proteinExistence type="inferred from homology"/>
<evidence type="ECO:0000313" key="5">
    <source>
        <dbReference type="Proteomes" id="UP000639772"/>
    </source>
</evidence>
<dbReference type="InterPro" id="IPR011990">
    <property type="entry name" value="TPR-like_helical_dom_sf"/>
</dbReference>
<keyword evidence="2" id="KW-0677">Repeat</keyword>
<dbReference type="Gene3D" id="1.25.40.10">
    <property type="entry name" value="Tetratricopeptide repeat domain"/>
    <property type="match status" value="4"/>
</dbReference>
<evidence type="ECO:0000256" key="3">
    <source>
        <dbReference type="PROSITE-ProRule" id="PRU00708"/>
    </source>
</evidence>
<dbReference type="AlphaFoldDB" id="A0A835S3K9"/>
<comment type="similarity">
    <text evidence="1">Belongs to the PPR family. P subfamily.</text>
</comment>
<dbReference type="PANTHER" id="PTHR47447:SF17">
    <property type="entry name" value="OS12G0638900 PROTEIN"/>
    <property type="match status" value="1"/>
</dbReference>
<dbReference type="InterPro" id="IPR002885">
    <property type="entry name" value="PPR_rpt"/>
</dbReference>
<accession>A0A835S3K9</accession>
<dbReference type="EMBL" id="JADCNM010000001">
    <property type="protein sequence ID" value="KAG0501943.1"/>
    <property type="molecule type" value="Genomic_DNA"/>
</dbReference>
<dbReference type="Proteomes" id="UP000639772">
    <property type="component" value="Chromosome 1"/>
</dbReference>
<feature type="repeat" description="PPR" evidence="3">
    <location>
        <begin position="313"/>
        <end position="347"/>
    </location>
</feature>
<gene>
    <name evidence="4" type="ORF">HPP92_002015</name>
</gene>